<dbReference type="EMBL" id="BAAFST010000009">
    <property type="protein sequence ID" value="GAB1294181.1"/>
    <property type="molecule type" value="Genomic_DNA"/>
</dbReference>
<keyword evidence="11" id="KW-1185">Reference proteome</keyword>
<keyword evidence="5" id="KW-0221">Differentiation</keyword>
<protein>
    <recommendedName>
        <fullName evidence="2">Placenta-expressed transcript 1 protein</fullName>
    </recommendedName>
</protein>
<accession>A0ABQ0F507</accession>
<evidence type="ECO:0000313" key="10">
    <source>
        <dbReference type="EMBL" id="GAB1294181.1"/>
    </source>
</evidence>
<evidence type="ECO:0000256" key="3">
    <source>
        <dbReference type="ARBA" id="ARBA00022475"/>
    </source>
</evidence>
<comment type="function">
    <text evidence="8">Modulates leading keratinocyte migration and cellular adhesion to matrix proteins during a wound-healing response and promotes wound repair. May play a role during trichilemmal differentiation of the hair follicle.</text>
</comment>
<comment type="caution">
    <text evidence="10">The sequence shown here is derived from an EMBL/GenBank/DDBJ whole genome shotgun (WGS) entry which is preliminary data.</text>
</comment>
<keyword evidence="3" id="KW-1003">Cell membrane</keyword>
<evidence type="ECO:0000256" key="7">
    <source>
        <dbReference type="ARBA" id="ARBA00023180"/>
    </source>
</evidence>
<gene>
    <name evidence="10" type="ORF">APTSU1_000941400</name>
</gene>
<comment type="subcellular location">
    <subcellularLocation>
        <location evidence="1">Apical cell membrane</location>
    </subcellularLocation>
</comment>
<organism evidence="10 11">
    <name type="scientific">Apodemus speciosus</name>
    <name type="common">Large Japanese field mouse</name>
    <dbReference type="NCBI Taxonomy" id="105296"/>
    <lineage>
        <taxon>Eukaryota</taxon>
        <taxon>Metazoa</taxon>
        <taxon>Chordata</taxon>
        <taxon>Craniata</taxon>
        <taxon>Vertebrata</taxon>
        <taxon>Euteleostomi</taxon>
        <taxon>Mammalia</taxon>
        <taxon>Eutheria</taxon>
        <taxon>Euarchontoglires</taxon>
        <taxon>Glires</taxon>
        <taxon>Rodentia</taxon>
        <taxon>Myomorpha</taxon>
        <taxon>Muroidea</taxon>
        <taxon>Muridae</taxon>
        <taxon>Murinae</taxon>
        <taxon>Apodemus</taxon>
    </lineage>
</organism>
<evidence type="ECO:0000256" key="1">
    <source>
        <dbReference type="ARBA" id="ARBA00004221"/>
    </source>
</evidence>
<dbReference type="Proteomes" id="UP001623349">
    <property type="component" value="Unassembled WGS sequence"/>
</dbReference>
<feature type="signal peptide" evidence="9">
    <location>
        <begin position="1"/>
        <end position="27"/>
    </location>
</feature>
<dbReference type="PANTHER" id="PTHR22527">
    <property type="entry name" value="PLACENTA-EXPRESSED TRANSCRIPT 1 PROTEIN"/>
    <property type="match status" value="1"/>
</dbReference>
<dbReference type="InterPro" id="IPR026184">
    <property type="entry name" value="PLET1"/>
</dbReference>
<evidence type="ECO:0000256" key="2">
    <source>
        <dbReference type="ARBA" id="ARBA00014036"/>
    </source>
</evidence>
<sequence>MPALRSLLPHLGLLLCLALCLSPSLSASDNESCVVFDASYPSNNLGINITAKEEVSGGNVSYAVTVPVNNSVSAVIVKAVKEDGSLVGTWGGAHQKCNGSSVYNLTSPSNLDVFQTNWTVPDSEDMTKVDLQVFIVVNRTALVSSLKVDQEIPMTVKSLILTPPPESFETSQTITTTTTTTAVNTAKMTAMNTAKTTAMNTAKTTAVNTAKTTAVSPAKTTARSLAVHTFGSPLAGALHILLVFLISKLLF</sequence>
<keyword evidence="6" id="KW-0472">Membrane</keyword>
<keyword evidence="4 9" id="KW-0732">Signal</keyword>
<evidence type="ECO:0000256" key="9">
    <source>
        <dbReference type="SAM" id="SignalP"/>
    </source>
</evidence>
<evidence type="ECO:0000256" key="4">
    <source>
        <dbReference type="ARBA" id="ARBA00022729"/>
    </source>
</evidence>
<evidence type="ECO:0000256" key="5">
    <source>
        <dbReference type="ARBA" id="ARBA00022782"/>
    </source>
</evidence>
<evidence type="ECO:0000256" key="8">
    <source>
        <dbReference type="ARBA" id="ARBA00024756"/>
    </source>
</evidence>
<feature type="chain" id="PRO_5046736947" description="Placenta-expressed transcript 1 protein" evidence="9">
    <location>
        <begin position="28"/>
        <end position="251"/>
    </location>
</feature>
<dbReference type="PANTHER" id="PTHR22527:SF2">
    <property type="entry name" value="PLACENTA-EXPRESSED TRANSCRIPT 1 PROTEIN"/>
    <property type="match status" value="1"/>
</dbReference>
<name>A0ABQ0F507_APOSI</name>
<proteinExistence type="predicted"/>
<evidence type="ECO:0000313" key="11">
    <source>
        <dbReference type="Proteomes" id="UP001623349"/>
    </source>
</evidence>
<reference evidence="10 11" key="1">
    <citation type="submission" date="2024-08" db="EMBL/GenBank/DDBJ databases">
        <title>The draft genome of Apodemus speciosus.</title>
        <authorList>
            <person name="Nabeshima K."/>
            <person name="Suzuki S."/>
            <person name="Onuma M."/>
        </authorList>
    </citation>
    <scope>NUCLEOTIDE SEQUENCE [LARGE SCALE GENOMIC DNA]</scope>
    <source>
        <strain evidence="10">IB14-021</strain>
    </source>
</reference>
<evidence type="ECO:0000256" key="6">
    <source>
        <dbReference type="ARBA" id="ARBA00023136"/>
    </source>
</evidence>
<keyword evidence="7" id="KW-0325">Glycoprotein</keyword>